<dbReference type="SMART" id="SM00014">
    <property type="entry name" value="acidPPc"/>
    <property type="match status" value="1"/>
</dbReference>
<dbReference type="SUPFAM" id="SSF48317">
    <property type="entry name" value="Acid phosphatase/Vanadium-dependent haloperoxidase"/>
    <property type="match status" value="1"/>
</dbReference>
<sequence>MCNFSRYEDFLAIVTKAFDPKLLFLTVIPIAASLSTTVYSKLLLSVLLTEYANTFVKWVLAEDRPFWWLNETKEFSSLNRPKIYQNELTCEPSPGNPSGHLMTSTAYLFVIFSVLEECLRQYGRLTIVALRIVYYSTLFFISVSRMYFGCHFLHQCIFGIVLGIGMSKICLSHRLEKYIVKQTGRRRVGYVGLICLTLLATYWIQKLMGIDPQWAVKMAFKWCDDPFYLKPNTTLVFSIIRLTGALLAFALVGPIQRAKPLNIKLSIPMVLAMMAFEWIALDYTPRFYGVVIYYLYTFLVHFVFTYGYLRWVPALAGQEVRAIHQQQQQQQQKPKRRIVNQMYDELNLSYESEASASDWKSCYQRDVQYWMSHELQTDTVMPALVRTMASLAKQFHLSPAIEFSAIDTLELLLVRAYQSWMKQSMPAPDALGRSVAQFLAQLPLYTVAVLDVVSKYIDASVKLDLGALKRAANVTMPPDVNMLSVEFEVLKLLENEFRSSLLLGAVERFTKKYLLPLVSVTQQKETISRAGVKLLRIAIAERGTIYSSLKTSIKDETSFRRFKANKLILAGSITLAILQLITAGRTTTTTTTSSNNGASQSQQHLQRILEPLADDCCVQATNLLYLRDAILGVVGIDVRTSGGPY</sequence>
<dbReference type="GO" id="GO:0006094">
    <property type="term" value="P:gluconeogenesis"/>
    <property type="evidence" value="ECO:0007669"/>
    <property type="project" value="UniProtKB-KW"/>
</dbReference>
<feature type="transmembrane region" description="Helical" evidence="11">
    <location>
        <begin position="187"/>
        <end position="204"/>
    </location>
</feature>
<keyword evidence="8" id="KW-0256">Endoplasmic reticulum</keyword>
<evidence type="ECO:0000259" key="12">
    <source>
        <dbReference type="SMART" id="SM00014"/>
    </source>
</evidence>
<keyword evidence="6 11" id="KW-0812">Transmembrane</keyword>
<feature type="transmembrane region" description="Helical" evidence="11">
    <location>
        <begin position="146"/>
        <end position="166"/>
    </location>
</feature>
<dbReference type="Proteomes" id="UP000000673">
    <property type="component" value="Unassembled WGS sequence"/>
</dbReference>
<feature type="transmembrane region" description="Helical" evidence="11">
    <location>
        <begin position="567"/>
        <end position="584"/>
    </location>
</feature>
<feature type="domain" description="Phosphatidic acid phosphatase type 2/haloperoxidase" evidence="12">
    <location>
        <begin position="42"/>
        <end position="171"/>
    </location>
</feature>
<keyword evidence="15" id="KW-1185">Reference proteome</keyword>
<dbReference type="Pfam" id="PF01569">
    <property type="entry name" value="PAP2"/>
    <property type="match status" value="1"/>
</dbReference>
<keyword evidence="5" id="KW-0312">Gluconeogenesis</keyword>
<reference evidence="13" key="2">
    <citation type="submission" date="2010-05" db="EMBL/GenBank/DDBJ databases">
        <authorList>
            <person name="Almeida L.G."/>
            <person name="Nicolas M.F."/>
            <person name="Souza R.C."/>
            <person name="Vasconcelos A.T.R."/>
        </authorList>
    </citation>
    <scope>NUCLEOTIDE SEQUENCE</scope>
</reference>
<comment type="pathway">
    <text evidence="2">Carbohydrate biosynthesis; gluconeogenesis.</text>
</comment>
<evidence type="ECO:0000256" key="9">
    <source>
        <dbReference type="ARBA" id="ARBA00022989"/>
    </source>
</evidence>
<comment type="subcellular location">
    <subcellularLocation>
        <location evidence="1">Endoplasmic reticulum membrane</location>
        <topology evidence="1">Multi-pass membrane protein</topology>
    </subcellularLocation>
</comment>
<feature type="transmembrane region" description="Helical" evidence="11">
    <location>
        <begin position="21"/>
        <end position="39"/>
    </location>
</feature>
<evidence type="ECO:0000256" key="11">
    <source>
        <dbReference type="SAM" id="Phobius"/>
    </source>
</evidence>
<dbReference type="GO" id="GO:0004346">
    <property type="term" value="F:glucose-6-phosphatase activity"/>
    <property type="evidence" value="ECO:0007669"/>
    <property type="project" value="UniProtKB-EC"/>
</dbReference>
<dbReference type="PANTHER" id="PTHR12591">
    <property type="entry name" value="GLUCOSE-6-PHOSPHATASE"/>
    <property type="match status" value="1"/>
</dbReference>
<feature type="transmembrane region" description="Helical" evidence="11">
    <location>
        <begin position="122"/>
        <end position="140"/>
    </location>
</feature>
<dbReference type="InterPro" id="IPR000326">
    <property type="entry name" value="PAP2/HPO"/>
</dbReference>
<reference evidence="14" key="4">
    <citation type="submission" date="2015-06" db="UniProtKB">
        <authorList>
            <consortium name="EnsemblMetazoa"/>
        </authorList>
    </citation>
    <scope>IDENTIFICATION</scope>
</reference>
<dbReference type="VEuPathDB" id="VectorBase:ADAR2_002936"/>
<keyword evidence="7" id="KW-0378">Hydrolase</keyword>
<evidence type="ECO:0000256" key="6">
    <source>
        <dbReference type="ARBA" id="ARBA00022692"/>
    </source>
</evidence>
<dbReference type="Gene3D" id="1.20.144.10">
    <property type="entry name" value="Phosphatidic acid phosphatase type 2/haloperoxidase"/>
    <property type="match status" value="1"/>
</dbReference>
<evidence type="ECO:0000256" key="10">
    <source>
        <dbReference type="ARBA" id="ARBA00023136"/>
    </source>
</evidence>
<reference evidence="13 15" key="1">
    <citation type="journal article" date="2010" name="BMC Genomics">
        <title>Combination of measures distinguishes pre-miRNAs from other stem-loops in the genome of the newly sequenced Anopheles darlingi.</title>
        <authorList>
            <person name="Mendes N.D."/>
            <person name="Freitas A.T."/>
            <person name="Vasconcelos A.T."/>
            <person name="Sagot M.F."/>
        </authorList>
    </citation>
    <scope>NUCLEOTIDE SEQUENCE</scope>
</reference>
<dbReference type="EC" id="3.1.3.9" evidence="4"/>
<evidence type="ECO:0000256" key="3">
    <source>
        <dbReference type="ARBA" id="ARBA00009266"/>
    </source>
</evidence>
<feature type="transmembrane region" description="Helical" evidence="11">
    <location>
        <begin position="287"/>
        <end position="309"/>
    </location>
</feature>
<evidence type="ECO:0000313" key="15">
    <source>
        <dbReference type="Proteomes" id="UP000000673"/>
    </source>
</evidence>
<dbReference type="EnsemblMetazoa" id="ADAC006909-RA">
    <property type="protein sequence ID" value="ADAC006909-PA"/>
    <property type="gene ID" value="ADAC006909"/>
</dbReference>
<dbReference type="InterPro" id="IPR036938">
    <property type="entry name" value="PAP2/HPO_sf"/>
</dbReference>
<dbReference type="eggNOG" id="ENOG502QS9B">
    <property type="taxonomic scope" value="Eukaryota"/>
</dbReference>
<evidence type="ECO:0000256" key="4">
    <source>
        <dbReference type="ARBA" id="ARBA00012634"/>
    </source>
</evidence>
<evidence type="ECO:0000256" key="2">
    <source>
        <dbReference type="ARBA" id="ARBA00004742"/>
    </source>
</evidence>
<dbReference type="STRING" id="43151.W5JF50"/>
<dbReference type="HOGENOM" id="CLU_424673_0_0_1"/>
<feature type="transmembrane region" description="Helical" evidence="11">
    <location>
        <begin position="265"/>
        <end position="281"/>
    </location>
</feature>
<gene>
    <name evidence="13" type="ORF">AND_006909</name>
</gene>
<comment type="similarity">
    <text evidence="3">Belongs to the glucose-6-phosphatase family.</text>
</comment>
<name>W5JF50_ANODA</name>
<dbReference type="AlphaFoldDB" id="W5JF50"/>
<dbReference type="GO" id="GO:0051156">
    <property type="term" value="P:glucose 6-phosphate metabolic process"/>
    <property type="evidence" value="ECO:0007669"/>
    <property type="project" value="TreeGrafter"/>
</dbReference>
<dbReference type="PANTHER" id="PTHR12591:SF0">
    <property type="entry name" value="FI19814P1"/>
    <property type="match status" value="1"/>
</dbReference>
<accession>W5JF50</accession>
<evidence type="ECO:0000256" key="5">
    <source>
        <dbReference type="ARBA" id="ARBA00022432"/>
    </source>
</evidence>
<keyword evidence="9 11" id="KW-1133">Transmembrane helix</keyword>
<protein>
    <recommendedName>
        <fullName evidence="4">glucose-6-phosphatase</fullName>
        <ecNumber evidence="4">3.1.3.9</ecNumber>
    </recommendedName>
</protein>
<evidence type="ECO:0000256" key="7">
    <source>
        <dbReference type="ARBA" id="ARBA00022801"/>
    </source>
</evidence>
<dbReference type="EMBL" id="ADMH02001688">
    <property type="protein sequence ID" value="ETN61429.1"/>
    <property type="molecule type" value="Genomic_DNA"/>
</dbReference>
<evidence type="ECO:0000256" key="1">
    <source>
        <dbReference type="ARBA" id="ARBA00004477"/>
    </source>
</evidence>
<organism evidence="13">
    <name type="scientific">Anopheles darlingi</name>
    <name type="common">Mosquito</name>
    <dbReference type="NCBI Taxonomy" id="43151"/>
    <lineage>
        <taxon>Eukaryota</taxon>
        <taxon>Metazoa</taxon>
        <taxon>Ecdysozoa</taxon>
        <taxon>Arthropoda</taxon>
        <taxon>Hexapoda</taxon>
        <taxon>Insecta</taxon>
        <taxon>Pterygota</taxon>
        <taxon>Neoptera</taxon>
        <taxon>Endopterygota</taxon>
        <taxon>Diptera</taxon>
        <taxon>Nematocera</taxon>
        <taxon>Culicoidea</taxon>
        <taxon>Culicidae</taxon>
        <taxon>Anophelinae</taxon>
        <taxon>Anopheles</taxon>
    </lineage>
</organism>
<keyword evidence="10 11" id="KW-0472">Membrane</keyword>
<feature type="transmembrane region" description="Helical" evidence="11">
    <location>
        <begin position="235"/>
        <end position="253"/>
    </location>
</feature>
<dbReference type="VEuPathDB" id="VectorBase:ADAC006909"/>
<proteinExistence type="inferred from homology"/>
<reference evidence="13" key="3">
    <citation type="journal article" date="2013" name="Nucleic Acids Res.">
        <title>The genome of Anopheles darlingi, the main neotropical malaria vector.</title>
        <authorList>
            <person name="Marinotti O."/>
            <person name="Cerqueira G.C."/>
            <person name="de Almeida L.G."/>
            <person name="Ferro M.I."/>
            <person name="Loreto E.L."/>
            <person name="Zaha A."/>
            <person name="Teixeira S.M."/>
            <person name="Wespiser A.R."/>
            <person name="Almeida E Silva A."/>
            <person name="Schlindwein A.D."/>
            <person name="Pacheco A.C."/>
            <person name="Silva A.L."/>
            <person name="Graveley B.R."/>
            <person name="Walenz B.P."/>
            <person name="Lima Bde A."/>
            <person name="Ribeiro C.A."/>
            <person name="Nunes-Silva C.G."/>
            <person name="de Carvalho C.R."/>
            <person name="Soares C.M."/>
            <person name="de Menezes C.B."/>
            <person name="Matiolli C."/>
            <person name="Caffrey D."/>
            <person name="Araujo D.A."/>
            <person name="de Oliveira D.M."/>
            <person name="Golenbock D."/>
            <person name="Grisard E.C."/>
            <person name="Fantinatti-Garboggini F."/>
            <person name="de Carvalho F.M."/>
            <person name="Barcellos F.G."/>
            <person name="Prosdocimi F."/>
            <person name="May G."/>
            <person name="Azevedo Junior G.M."/>
            <person name="Guimaraes G.M."/>
            <person name="Goldman G.H."/>
            <person name="Padilha I.Q."/>
            <person name="Batista Jda S."/>
            <person name="Ferro J.A."/>
            <person name="Ribeiro J.M."/>
            <person name="Fietto J.L."/>
            <person name="Dabbas K.M."/>
            <person name="Cerdeira L."/>
            <person name="Agnez-Lima L.F."/>
            <person name="Brocchi M."/>
            <person name="de Carvalho M.O."/>
            <person name="Teixeira Mde M."/>
            <person name="Diniz Maia Mde M."/>
            <person name="Goldman M.H."/>
            <person name="Cruz Schneider M.P."/>
            <person name="Felipe M.S."/>
            <person name="Hungria M."/>
            <person name="Nicolas M.F."/>
            <person name="Pereira M."/>
            <person name="Montes M.A."/>
            <person name="Cantao M.E."/>
            <person name="Vincentz M."/>
            <person name="Rafael M.S."/>
            <person name="Silverman N."/>
            <person name="Stoco P.H."/>
            <person name="Souza R.C."/>
            <person name="Vicentini R."/>
            <person name="Gazzinelli R.T."/>
            <person name="Neves Rde O."/>
            <person name="Silva R."/>
            <person name="Astolfi-Filho S."/>
            <person name="Maciel T.E."/>
            <person name="Urmenyi T.P."/>
            <person name="Tadei W.P."/>
            <person name="Camargo E.P."/>
            <person name="de Vasconcelos A.T."/>
        </authorList>
    </citation>
    <scope>NUCLEOTIDE SEQUENCE</scope>
</reference>
<dbReference type="VEuPathDB" id="VectorBase:ADAR2_011426"/>
<dbReference type="GO" id="GO:0005789">
    <property type="term" value="C:endoplasmic reticulum membrane"/>
    <property type="evidence" value="ECO:0007669"/>
    <property type="project" value="UniProtKB-SubCell"/>
</dbReference>
<evidence type="ECO:0000256" key="8">
    <source>
        <dbReference type="ARBA" id="ARBA00022824"/>
    </source>
</evidence>
<evidence type="ECO:0000313" key="14">
    <source>
        <dbReference type="EnsemblMetazoa" id="ADAC006909-PA"/>
    </source>
</evidence>
<evidence type="ECO:0000313" key="13">
    <source>
        <dbReference type="EMBL" id="ETN61429.1"/>
    </source>
</evidence>